<dbReference type="Gramene" id="Jr13_10990_p1">
    <property type="protein sequence ID" value="cds.Jr13_10990_p1"/>
    <property type="gene ID" value="Jr13_10990"/>
</dbReference>
<reference evidence="3" key="1">
    <citation type="submission" date="2025-08" db="UniProtKB">
        <authorList>
            <consortium name="RefSeq"/>
        </authorList>
    </citation>
    <scope>IDENTIFICATION</scope>
    <source>
        <tissue evidence="3">Leaves</tissue>
    </source>
</reference>
<dbReference type="PANTHER" id="PTHR33450">
    <property type="entry name" value="EMB|CAB67623.1-RELATED"/>
    <property type="match status" value="1"/>
</dbReference>
<dbReference type="KEGG" id="jre:108997343"/>
<evidence type="ECO:0000313" key="3">
    <source>
        <dbReference type="RefSeq" id="XP_018829102.1"/>
    </source>
</evidence>
<sequence>MKNKASLFLKQIISVLSSIAKAKSMAIKNKTSAAKARFLMFSLLKNKKLLLGSVSHKIHRLLGQHEEESQYDADEQSKAIVLYNAMASESSHTHLVERVEEDGGNDDKYSDPRRSLFDGKDDLDSDQDDEGGYSIIDMVRNSKEEGENFSLEDEIDDVADLFIKRFHKQMRLQKLASFKRLQAMMERGL</sequence>
<dbReference type="RefSeq" id="XP_018829102.1">
    <property type="nucleotide sequence ID" value="XM_018973557.2"/>
</dbReference>
<gene>
    <name evidence="3" type="primary">LOC108997343</name>
</gene>
<feature type="compositionally biased region" description="Basic and acidic residues" evidence="1">
    <location>
        <begin position="105"/>
        <end position="122"/>
    </location>
</feature>
<dbReference type="OrthoDB" id="684076at2759"/>
<protein>
    <submittedName>
        <fullName evidence="3">Uncharacterized protein LOC108997343</fullName>
    </submittedName>
</protein>
<dbReference type="FunCoup" id="A0A2I4FBS7">
    <property type="interactions" value="223"/>
</dbReference>
<dbReference type="Proteomes" id="UP000235220">
    <property type="component" value="Chromosome 13"/>
</dbReference>
<dbReference type="InterPro" id="IPR008480">
    <property type="entry name" value="DUF761_pln"/>
</dbReference>
<keyword evidence="2" id="KW-1185">Reference proteome</keyword>
<name>A0A2I4FBS7_JUGRE</name>
<dbReference type="GeneID" id="108997343"/>
<dbReference type="PANTHER" id="PTHR33450:SF31">
    <property type="entry name" value="EMB|CAB67623.1"/>
    <property type="match status" value="1"/>
</dbReference>
<evidence type="ECO:0000256" key="1">
    <source>
        <dbReference type="SAM" id="MobiDB-lite"/>
    </source>
</evidence>
<organism evidence="2 3">
    <name type="scientific">Juglans regia</name>
    <name type="common">English walnut</name>
    <dbReference type="NCBI Taxonomy" id="51240"/>
    <lineage>
        <taxon>Eukaryota</taxon>
        <taxon>Viridiplantae</taxon>
        <taxon>Streptophyta</taxon>
        <taxon>Embryophyta</taxon>
        <taxon>Tracheophyta</taxon>
        <taxon>Spermatophyta</taxon>
        <taxon>Magnoliopsida</taxon>
        <taxon>eudicotyledons</taxon>
        <taxon>Gunneridae</taxon>
        <taxon>Pentapetalae</taxon>
        <taxon>rosids</taxon>
        <taxon>fabids</taxon>
        <taxon>Fagales</taxon>
        <taxon>Juglandaceae</taxon>
        <taxon>Juglans</taxon>
    </lineage>
</organism>
<dbReference type="AlphaFoldDB" id="A0A2I4FBS7"/>
<dbReference type="STRING" id="51240.A0A2I4FBS7"/>
<accession>A0A2I4FBS7</accession>
<proteinExistence type="predicted"/>
<dbReference type="Pfam" id="PF05553">
    <property type="entry name" value="DUF761"/>
    <property type="match status" value="1"/>
</dbReference>
<feature type="region of interest" description="Disordered" evidence="1">
    <location>
        <begin position="98"/>
        <end position="132"/>
    </location>
</feature>
<evidence type="ECO:0000313" key="2">
    <source>
        <dbReference type="Proteomes" id="UP000235220"/>
    </source>
</evidence>